<evidence type="ECO:0000256" key="7">
    <source>
        <dbReference type="ARBA" id="ARBA00023136"/>
    </source>
</evidence>
<keyword evidence="9 10" id="KW-0998">Cell outer membrane</keyword>
<dbReference type="SUPFAM" id="SSF49464">
    <property type="entry name" value="Carboxypeptidase regulatory domain-like"/>
    <property type="match status" value="1"/>
</dbReference>
<dbReference type="EMBL" id="BMEC01000020">
    <property type="protein sequence ID" value="GGC54585.1"/>
    <property type="molecule type" value="Genomic_DNA"/>
</dbReference>
<keyword evidence="2 10" id="KW-0813">Transport</keyword>
<evidence type="ECO:0000256" key="2">
    <source>
        <dbReference type="ARBA" id="ARBA00022448"/>
    </source>
</evidence>
<dbReference type="SUPFAM" id="SSF56935">
    <property type="entry name" value="Porins"/>
    <property type="match status" value="1"/>
</dbReference>
<evidence type="ECO:0000256" key="8">
    <source>
        <dbReference type="ARBA" id="ARBA00023170"/>
    </source>
</evidence>
<dbReference type="InterPro" id="IPR012910">
    <property type="entry name" value="Plug_dom"/>
</dbReference>
<feature type="domain" description="TonB-dependent receptor-like beta-barrel" evidence="12">
    <location>
        <begin position="363"/>
        <end position="751"/>
    </location>
</feature>
<evidence type="ECO:0000313" key="14">
    <source>
        <dbReference type="EMBL" id="GGC54585.1"/>
    </source>
</evidence>
<feature type="domain" description="TonB-dependent receptor plug" evidence="13">
    <location>
        <begin position="121"/>
        <end position="223"/>
    </location>
</feature>
<keyword evidence="3 10" id="KW-1134">Transmembrane beta strand</keyword>
<evidence type="ECO:0000259" key="13">
    <source>
        <dbReference type="Pfam" id="PF07715"/>
    </source>
</evidence>
<keyword evidence="4 10" id="KW-0812">Transmembrane</keyword>
<sequence length="789" mass="89262">MKYSFIILFIVISFHVYAQNQRYTISGTVKNKSEEVLIGATIQIKELNIGDIANENGHYEISNLKNGIYQLQVTSVGYEAITRTVSLSDSNLIIDFLLKPSSLELKEVRVEASPFKSGPTEQSMTIETIERDFLDKNNSNTFVNTLQRIPGINAINTGVGIAKPVIRGLSFNRIIVNDRGIKQEGQQWGADHGLEIDQYEPERVEIIKGPSSLLYGSDGLGGVINILAPSFPVKNTLGGNILSTFKSNNNLVGTSTMIEGNKNGKVFRLRFSTQDFADYKVPADSFTYNRFVLPIYNQRLKNTAGNERNMSAMFGLAKEWGHVSITISNFHQKAGFFTGALGIPREYQLTSDGDSRNIDVPRQVTNHFKIIANANILVNKDWLEVDLGYQNNYRREESSPHAHGKGPRPEGQLALGLTLQTISANIKYHHQINKKLSSIYGFQGQYQQNKRSGFEFLLSDFKSGNAGLFIYQEYALNKIITINGGLRVDNGLRDIERFLDPIYSDPETISGYNERTGEVKRNFSNFSGATGISFYPNHHFNAKLNVGSSFRMPSAPELSSNGIHHGTFRHEYGDSTLNTERGWQVDLNLTYHTEGFHASLTPFYNYFKHFIYLSPTAQFSTLPEGGQVYRYTQDNAIFAGGEATIEYHFIKALHIKTGLEYIWNYNMNNNLALPFTPPFSILGEVEYKLPFKYTYFNNMFVGILTHYFADQNRVDRNEKPTPGYTLLNFSTGWDINIKNTALKFIFTVQNLADVQYMNHLSRYRLLNLPEQGRNFNITLKLPFTIIGKK</sequence>
<dbReference type="RefSeq" id="WP_188467632.1">
    <property type="nucleotide sequence ID" value="NZ_BAABHU010000020.1"/>
</dbReference>
<dbReference type="InterPro" id="IPR000531">
    <property type="entry name" value="Beta-barrel_TonB"/>
</dbReference>
<evidence type="ECO:0000256" key="11">
    <source>
        <dbReference type="RuleBase" id="RU003357"/>
    </source>
</evidence>
<evidence type="ECO:0000259" key="12">
    <source>
        <dbReference type="Pfam" id="PF00593"/>
    </source>
</evidence>
<dbReference type="InterPro" id="IPR008969">
    <property type="entry name" value="CarboxyPept-like_regulatory"/>
</dbReference>
<evidence type="ECO:0000256" key="3">
    <source>
        <dbReference type="ARBA" id="ARBA00022452"/>
    </source>
</evidence>
<evidence type="ECO:0000256" key="6">
    <source>
        <dbReference type="ARBA" id="ARBA00023077"/>
    </source>
</evidence>
<dbReference type="PROSITE" id="PS52016">
    <property type="entry name" value="TONB_DEPENDENT_REC_3"/>
    <property type="match status" value="1"/>
</dbReference>
<keyword evidence="8 14" id="KW-0675">Receptor</keyword>
<keyword evidence="5" id="KW-0732">Signal</keyword>
<organism evidence="14 15">
    <name type="scientific">Marivirga lumbricoides</name>
    <dbReference type="NCBI Taxonomy" id="1046115"/>
    <lineage>
        <taxon>Bacteria</taxon>
        <taxon>Pseudomonadati</taxon>
        <taxon>Bacteroidota</taxon>
        <taxon>Cytophagia</taxon>
        <taxon>Cytophagales</taxon>
        <taxon>Marivirgaceae</taxon>
        <taxon>Marivirga</taxon>
    </lineage>
</organism>
<protein>
    <submittedName>
        <fullName evidence="14">TonB-dependent receptor</fullName>
    </submittedName>
</protein>
<dbReference type="Gene3D" id="2.170.130.10">
    <property type="entry name" value="TonB-dependent receptor, plug domain"/>
    <property type="match status" value="1"/>
</dbReference>
<evidence type="ECO:0000256" key="5">
    <source>
        <dbReference type="ARBA" id="ARBA00022729"/>
    </source>
</evidence>
<dbReference type="PANTHER" id="PTHR30069:SF29">
    <property type="entry name" value="HEMOGLOBIN AND HEMOGLOBIN-HAPTOGLOBIN-BINDING PROTEIN 1-RELATED"/>
    <property type="match status" value="1"/>
</dbReference>
<proteinExistence type="inferred from homology"/>
<dbReference type="Pfam" id="PF00593">
    <property type="entry name" value="TonB_dep_Rec_b-barrel"/>
    <property type="match status" value="1"/>
</dbReference>
<dbReference type="Pfam" id="PF07715">
    <property type="entry name" value="Plug"/>
    <property type="match status" value="1"/>
</dbReference>
<evidence type="ECO:0000256" key="4">
    <source>
        <dbReference type="ARBA" id="ARBA00022692"/>
    </source>
</evidence>
<dbReference type="InterPro" id="IPR039426">
    <property type="entry name" value="TonB-dep_rcpt-like"/>
</dbReference>
<comment type="subcellular location">
    <subcellularLocation>
        <location evidence="1 10">Cell outer membrane</location>
        <topology evidence="1 10">Multi-pass membrane protein</topology>
    </subcellularLocation>
</comment>
<accession>A0ABQ1N8N2</accession>
<comment type="caution">
    <text evidence="14">The sequence shown here is derived from an EMBL/GenBank/DDBJ whole genome shotgun (WGS) entry which is preliminary data.</text>
</comment>
<dbReference type="Proteomes" id="UP000636010">
    <property type="component" value="Unassembled WGS sequence"/>
</dbReference>
<dbReference type="PANTHER" id="PTHR30069">
    <property type="entry name" value="TONB-DEPENDENT OUTER MEMBRANE RECEPTOR"/>
    <property type="match status" value="1"/>
</dbReference>
<evidence type="ECO:0000256" key="1">
    <source>
        <dbReference type="ARBA" id="ARBA00004571"/>
    </source>
</evidence>
<evidence type="ECO:0000313" key="15">
    <source>
        <dbReference type="Proteomes" id="UP000636010"/>
    </source>
</evidence>
<keyword evidence="15" id="KW-1185">Reference proteome</keyword>
<keyword evidence="7 10" id="KW-0472">Membrane</keyword>
<gene>
    <name evidence="14" type="ORF">GCM10011506_45290</name>
</gene>
<evidence type="ECO:0000256" key="10">
    <source>
        <dbReference type="PROSITE-ProRule" id="PRU01360"/>
    </source>
</evidence>
<keyword evidence="6 11" id="KW-0798">TonB box</keyword>
<dbReference type="InterPro" id="IPR036942">
    <property type="entry name" value="Beta-barrel_TonB_sf"/>
</dbReference>
<comment type="similarity">
    <text evidence="10 11">Belongs to the TonB-dependent receptor family.</text>
</comment>
<reference evidence="15" key="1">
    <citation type="journal article" date="2019" name="Int. J. Syst. Evol. Microbiol.">
        <title>The Global Catalogue of Microorganisms (GCM) 10K type strain sequencing project: providing services to taxonomists for standard genome sequencing and annotation.</title>
        <authorList>
            <consortium name="The Broad Institute Genomics Platform"/>
            <consortium name="The Broad Institute Genome Sequencing Center for Infectious Disease"/>
            <person name="Wu L."/>
            <person name="Ma J."/>
        </authorList>
    </citation>
    <scope>NUCLEOTIDE SEQUENCE [LARGE SCALE GENOMIC DNA]</scope>
    <source>
        <strain evidence="15">CGMCC 1.10832</strain>
    </source>
</reference>
<dbReference type="Pfam" id="PF13715">
    <property type="entry name" value="CarbopepD_reg_2"/>
    <property type="match status" value="1"/>
</dbReference>
<name>A0ABQ1N8N2_9BACT</name>
<dbReference type="Gene3D" id="2.60.40.1120">
    <property type="entry name" value="Carboxypeptidase-like, regulatory domain"/>
    <property type="match status" value="1"/>
</dbReference>
<dbReference type="InterPro" id="IPR037066">
    <property type="entry name" value="Plug_dom_sf"/>
</dbReference>
<evidence type="ECO:0000256" key="9">
    <source>
        <dbReference type="ARBA" id="ARBA00023237"/>
    </source>
</evidence>
<dbReference type="Gene3D" id="2.40.170.20">
    <property type="entry name" value="TonB-dependent receptor, beta-barrel domain"/>
    <property type="match status" value="1"/>
</dbReference>